<evidence type="ECO:0000313" key="1">
    <source>
        <dbReference type="EMBL" id="CAI2376486.1"/>
    </source>
</evidence>
<proteinExistence type="predicted"/>
<sequence length="131" mass="14593">METNRRATVLTQKAILQTYSDFLNLMFLIWSNLMVLNDYSKDLPYPTEPAINFITSESSKGYPSDVSTGVAVGVPISPGAPQEETKNMQVASQQREIAELKQMIKASANRDDGVDREEVLLEQRIAIRAEG</sequence>
<organism evidence="1 2">
    <name type="scientific">Euplotes crassus</name>
    <dbReference type="NCBI Taxonomy" id="5936"/>
    <lineage>
        <taxon>Eukaryota</taxon>
        <taxon>Sar</taxon>
        <taxon>Alveolata</taxon>
        <taxon>Ciliophora</taxon>
        <taxon>Intramacronucleata</taxon>
        <taxon>Spirotrichea</taxon>
        <taxon>Hypotrichia</taxon>
        <taxon>Euplotida</taxon>
        <taxon>Euplotidae</taxon>
        <taxon>Moneuplotes</taxon>
    </lineage>
</organism>
<evidence type="ECO:0000313" key="2">
    <source>
        <dbReference type="Proteomes" id="UP001295684"/>
    </source>
</evidence>
<keyword evidence="2" id="KW-1185">Reference proteome</keyword>
<gene>
    <name evidence="1" type="ORF">ECRASSUSDP1_LOCUS17856</name>
</gene>
<comment type="caution">
    <text evidence="1">The sequence shown here is derived from an EMBL/GenBank/DDBJ whole genome shotgun (WGS) entry which is preliminary data.</text>
</comment>
<accession>A0AAD1XPU8</accession>
<name>A0AAD1XPU8_EUPCR</name>
<dbReference type="AlphaFoldDB" id="A0AAD1XPU8"/>
<protein>
    <submittedName>
        <fullName evidence="1">Uncharacterized protein</fullName>
    </submittedName>
</protein>
<reference evidence="1" key="1">
    <citation type="submission" date="2023-07" db="EMBL/GenBank/DDBJ databases">
        <authorList>
            <consortium name="AG Swart"/>
            <person name="Singh M."/>
            <person name="Singh A."/>
            <person name="Seah K."/>
            <person name="Emmerich C."/>
        </authorList>
    </citation>
    <scope>NUCLEOTIDE SEQUENCE</scope>
    <source>
        <strain evidence="1">DP1</strain>
    </source>
</reference>
<dbReference type="EMBL" id="CAMPGE010018046">
    <property type="protein sequence ID" value="CAI2376486.1"/>
    <property type="molecule type" value="Genomic_DNA"/>
</dbReference>
<dbReference type="Proteomes" id="UP001295684">
    <property type="component" value="Unassembled WGS sequence"/>
</dbReference>